<evidence type="ECO:0000313" key="2">
    <source>
        <dbReference type="Proteomes" id="UP000479000"/>
    </source>
</evidence>
<dbReference type="Gene3D" id="3.10.180.10">
    <property type="entry name" value="2,3-Dihydroxybiphenyl 1,2-Dioxygenase, domain 1"/>
    <property type="match status" value="1"/>
</dbReference>
<protein>
    <submittedName>
        <fullName evidence="1">Uncharacterized protein</fullName>
    </submittedName>
</protein>
<organism evidence="1 2">
    <name type="scientific">Nesidiocoris tenuis</name>
    <dbReference type="NCBI Taxonomy" id="355587"/>
    <lineage>
        <taxon>Eukaryota</taxon>
        <taxon>Metazoa</taxon>
        <taxon>Ecdysozoa</taxon>
        <taxon>Arthropoda</taxon>
        <taxon>Hexapoda</taxon>
        <taxon>Insecta</taxon>
        <taxon>Pterygota</taxon>
        <taxon>Neoptera</taxon>
        <taxon>Paraneoptera</taxon>
        <taxon>Hemiptera</taxon>
        <taxon>Heteroptera</taxon>
        <taxon>Panheteroptera</taxon>
        <taxon>Cimicomorpha</taxon>
        <taxon>Miridae</taxon>
        <taxon>Dicyphina</taxon>
        <taxon>Nesidiocoris</taxon>
    </lineage>
</organism>
<dbReference type="AlphaFoldDB" id="A0A6H5HHN8"/>
<accession>A0A6H5HHN8</accession>
<keyword evidence="2" id="KW-1185">Reference proteome</keyword>
<name>A0A6H5HHN8_9HEMI</name>
<proteinExistence type="predicted"/>
<evidence type="ECO:0000313" key="1">
    <source>
        <dbReference type="EMBL" id="CAB0013415.1"/>
    </source>
</evidence>
<dbReference type="EMBL" id="CADCXU010026618">
    <property type="protein sequence ID" value="CAB0013415.1"/>
    <property type="molecule type" value="Genomic_DNA"/>
</dbReference>
<reference evidence="1 2" key="1">
    <citation type="submission" date="2020-02" db="EMBL/GenBank/DDBJ databases">
        <authorList>
            <person name="Ferguson B K."/>
        </authorList>
    </citation>
    <scope>NUCLEOTIDE SEQUENCE [LARGE SCALE GENOMIC DNA]</scope>
</reference>
<gene>
    <name evidence="1" type="ORF">NTEN_LOCUS18026</name>
</gene>
<dbReference type="OrthoDB" id="16820at2759"/>
<sequence>SKFNLEILKHFSDDHSNYSGLHLKENKIKDIEFCNRVMATNGETTNKLEETLQFWDKIMKVMIISKTDRDFSLFFGGHKPRLKYIQHDGEITLSPGHLCYVCPKAQLKMLSKSASSCCRESVVQPFCRVDYEGRESDYLLILKDPNHYPMYIFDEESFSQYSCMDPKSTVKWALSLAKEYGPNLNLDDIL</sequence>
<dbReference type="InterPro" id="IPR029068">
    <property type="entry name" value="Glyas_Bleomycin-R_OHBP_Dase"/>
</dbReference>
<dbReference type="Proteomes" id="UP000479000">
    <property type="component" value="Unassembled WGS sequence"/>
</dbReference>
<feature type="non-terminal residue" evidence="1">
    <location>
        <position position="1"/>
    </location>
</feature>